<evidence type="ECO:0000313" key="10">
    <source>
        <dbReference type="Proteomes" id="UP000004816"/>
    </source>
</evidence>
<gene>
    <name evidence="9" type="ORF">HMPREF9336_03354</name>
</gene>
<dbReference type="Pfam" id="PF07161">
    <property type="entry name" value="LppX_LprAFG"/>
    <property type="match status" value="1"/>
</dbReference>
<evidence type="ECO:0000256" key="6">
    <source>
        <dbReference type="ARBA" id="ARBA00023288"/>
    </source>
</evidence>
<keyword evidence="4 8" id="KW-0732">Signal</keyword>
<evidence type="ECO:0000313" key="9">
    <source>
        <dbReference type="EMBL" id="EFV11868.1"/>
    </source>
</evidence>
<protein>
    <recommendedName>
        <fullName evidence="11">Lipoprotein LprG</fullName>
    </recommendedName>
</protein>
<name>E5XV32_SEGRC</name>
<evidence type="ECO:0000256" key="4">
    <source>
        <dbReference type="ARBA" id="ARBA00022729"/>
    </source>
</evidence>
<comment type="caution">
    <text evidence="9">The sequence shown here is derived from an EMBL/GenBank/DDBJ whole genome shotgun (WGS) entry which is preliminary data.</text>
</comment>
<feature type="region of interest" description="Disordered" evidence="7">
    <location>
        <begin position="31"/>
        <end position="53"/>
    </location>
</feature>
<keyword evidence="3" id="KW-0472">Membrane</keyword>
<sequence>MFARRKTLLSRRQLCSLVAGAALLAGCTHSEQQTPAPLTGPLPAAGQLQSEGAAATKAQTSVHVVVTTTGTVPDFPLQKLEGDLANKPHAVATGHISAKFGQTPTSPGQLVEGDFRVLDDGHLWANLFGPWQDFGDASKALNGYQISDILSPEKGLGNLVAGIQSPTAEGREQIGGINTVKIKGKVSPDVLKPLYPSAKQEADVTAWIQEDGSHQLAKAVVEVSPGNTINVEPSKWGETVNVTKPA</sequence>
<dbReference type="PROSITE" id="PS51257">
    <property type="entry name" value="PROKAR_LIPOPROTEIN"/>
    <property type="match status" value="1"/>
</dbReference>
<dbReference type="Proteomes" id="UP000004816">
    <property type="component" value="Unassembled WGS sequence"/>
</dbReference>
<dbReference type="InterPro" id="IPR029046">
    <property type="entry name" value="LolA/LolB/LppX"/>
</dbReference>
<feature type="compositionally biased region" description="Low complexity" evidence="7">
    <location>
        <begin position="32"/>
        <end position="48"/>
    </location>
</feature>
<evidence type="ECO:0000256" key="2">
    <source>
        <dbReference type="ARBA" id="ARBA00009194"/>
    </source>
</evidence>
<evidence type="ECO:0000256" key="5">
    <source>
        <dbReference type="ARBA" id="ARBA00023139"/>
    </source>
</evidence>
<feature type="chain" id="PRO_5003202743" description="Lipoprotein LprG" evidence="8">
    <location>
        <begin position="22"/>
        <end position="246"/>
    </location>
</feature>
<evidence type="ECO:0000256" key="7">
    <source>
        <dbReference type="SAM" id="MobiDB-lite"/>
    </source>
</evidence>
<dbReference type="STRING" id="679197.HMPREF9336_03354"/>
<reference evidence="9 10" key="1">
    <citation type="journal article" date="2011" name="Stand. Genomic Sci.">
        <title>High quality draft genome sequence of Segniliparus rugosus CDC 945(T)= (ATCC BAA-974(T)).</title>
        <authorList>
            <person name="Earl A.M."/>
            <person name="Desjardins C.A."/>
            <person name="Fitzgerald M.G."/>
            <person name="Arachchi H.M."/>
            <person name="Zeng Q."/>
            <person name="Mehta T."/>
            <person name="Griggs A."/>
            <person name="Birren B.W."/>
            <person name="Toney N.C."/>
            <person name="Carr J."/>
            <person name="Posey J."/>
            <person name="Butler W.R."/>
        </authorList>
    </citation>
    <scope>NUCLEOTIDE SEQUENCE [LARGE SCALE GENOMIC DNA]</scope>
    <source>
        <strain evidence="10">ATCC BAA-974 / DSM 45345 / CCUG 50838 / CIP 108380 / JCM 13579 / CDC 945</strain>
    </source>
</reference>
<dbReference type="InterPro" id="IPR009830">
    <property type="entry name" value="LppX/LprAFG"/>
</dbReference>
<proteinExistence type="inferred from homology"/>
<keyword evidence="5" id="KW-0564">Palmitate</keyword>
<dbReference type="EMBL" id="ACZI02000001">
    <property type="protein sequence ID" value="EFV11868.1"/>
    <property type="molecule type" value="Genomic_DNA"/>
</dbReference>
<comment type="similarity">
    <text evidence="2">Belongs to the LppX/LprAFG lipoprotein family.</text>
</comment>
<accession>E5XV32</accession>
<keyword evidence="10" id="KW-1185">Reference proteome</keyword>
<keyword evidence="6" id="KW-0449">Lipoprotein</keyword>
<dbReference type="SUPFAM" id="SSF89392">
    <property type="entry name" value="Prokaryotic lipoproteins and lipoprotein localization factors"/>
    <property type="match status" value="1"/>
</dbReference>
<evidence type="ECO:0008006" key="11">
    <source>
        <dbReference type="Google" id="ProtNLM"/>
    </source>
</evidence>
<dbReference type="AlphaFoldDB" id="E5XV32"/>
<dbReference type="Gene3D" id="2.50.20.20">
    <property type="match status" value="1"/>
</dbReference>
<evidence type="ECO:0000256" key="8">
    <source>
        <dbReference type="SAM" id="SignalP"/>
    </source>
</evidence>
<keyword evidence="3" id="KW-1003">Cell membrane</keyword>
<dbReference type="CDD" id="cd16334">
    <property type="entry name" value="LppX-like"/>
    <property type="match status" value="1"/>
</dbReference>
<evidence type="ECO:0000256" key="3">
    <source>
        <dbReference type="ARBA" id="ARBA00022475"/>
    </source>
</evidence>
<dbReference type="RefSeq" id="WP_007472303.1">
    <property type="nucleotide sequence ID" value="NZ_KI391953.1"/>
</dbReference>
<comment type="subcellular location">
    <subcellularLocation>
        <location evidence="1">Cell envelope</location>
    </subcellularLocation>
</comment>
<dbReference type="HOGENOM" id="CLU_074100_1_0_11"/>
<organism evidence="9 10">
    <name type="scientific">Segniliparus rugosus (strain ATCC BAA-974 / DSM 45345 / CCUG 50838 / CIP 108380 / JCM 13579 / CDC 945)</name>
    <dbReference type="NCBI Taxonomy" id="679197"/>
    <lineage>
        <taxon>Bacteria</taxon>
        <taxon>Bacillati</taxon>
        <taxon>Actinomycetota</taxon>
        <taxon>Actinomycetes</taxon>
        <taxon>Mycobacteriales</taxon>
        <taxon>Segniliparaceae</taxon>
        <taxon>Segniliparus</taxon>
    </lineage>
</organism>
<dbReference type="eggNOG" id="ENOG50338Y0">
    <property type="taxonomic scope" value="Bacteria"/>
</dbReference>
<evidence type="ECO:0000256" key="1">
    <source>
        <dbReference type="ARBA" id="ARBA00004196"/>
    </source>
</evidence>
<feature type="signal peptide" evidence="8">
    <location>
        <begin position="1"/>
        <end position="21"/>
    </location>
</feature>
<dbReference type="GO" id="GO:0030313">
    <property type="term" value="C:cell envelope"/>
    <property type="evidence" value="ECO:0007669"/>
    <property type="project" value="UniProtKB-SubCell"/>
</dbReference>